<keyword evidence="3" id="KW-0805">Transcription regulation</keyword>
<evidence type="ECO:0000256" key="2">
    <source>
        <dbReference type="ARBA" id="ARBA00009001"/>
    </source>
</evidence>
<feature type="region of interest" description="Disordered" evidence="7">
    <location>
        <begin position="1"/>
        <end position="42"/>
    </location>
</feature>
<dbReference type="GO" id="GO:0060261">
    <property type="term" value="P:positive regulation of transcription initiation by RNA polymerase II"/>
    <property type="evidence" value="ECO:0007669"/>
    <property type="project" value="InterPro"/>
</dbReference>
<dbReference type="Proteomes" id="UP001152798">
    <property type="component" value="Chromosome 5"/>
</dbReference>
<dbReference type="PANTHER" id="PTHR13215">
    <property type="entry name" value="RNA POLYMERASE II TRANSCRIPTIONAL COACTIVATOR"/>
    <property type="match status" value="1"/>
</dbReference>
<dbReference type="InterPro" id="IPR045125">
    <property type="entry name" value="Sub1/Tcp4-like"/>
</dbReference>
<evidence type="ECO:0000256" key="4">
    <source>
        <dbReference type="ARBA" id="ARBA00023125"/>
    </source>
</evidence>
<keyword evidence="10" id="KW-1185">Reference proteome</keyword>
<evidence type="ECO:0000256" key="6">
    <source>
        <dbReference type="ARBA" id="ARBA00023242"/>
    </source>
</evidence>
<keyword evidence="5" id="KW-0804">Transcription</keyword>
<evidence type="ECO:0000256" key="7">
    <source>
        <dbReference type="SAM" id="MobiDB-lite"/>
    </source>
</evidence>
<proteinExistence type="inferred from homology"/>
<keyword evidence="4" id="KW-0238">DNA-binding</keyword>
<dbReference type="AlphaFoldDB" id="A0A9P0HK94"/>
<evidence type="ECO:0000313" key="10">
    <source>
        <dbReference type="Proteomes" id="UP001152798"/>
    </source>
</evidence>
<name>A0A9P0HK94_NEZVI</name>
<comment type="similarity">
    <text evidence="2">Belongs to the transcriptional coactivator PC4 family.</text>
</comment>
<evidence type="ECO:0000313" key="9">
    <source>
        <dbReference type="EMBL" id="CAH1403282.1"/>
    </source>
</evidence>
<dbReference type="SUPFAM" id="SSF54447">
    <property type="entry name" value="ssDNA-binding transcriptional regulator domain"/>
    <property type="match status" value="1"/>
</dbReference>
<evidence type="ECO:0000259" key="8">
    <source>
        <dbReference type="Pfam" id="PF02229"/>
    </source>
</evidence>
<protein>
    <recommendedName>
        <fullName evidence="8">Transcriptional coactivator p15 (PC4) C-terminal domain-containing protein</fullName>
    </recommendedName>
</protein>
<organism evidence="9 10">
    <name type="scientific">Nezara viridula</name>
    <name type="common">Southern green stink bug</name>
    <name type="synonym">Cimex viridulus</name>
    <dbReference type="NCBI Taxonomy" id="85310"/>
    <lineage>
        <taxon>Eukaryota</taxon>
        <taxon>Metazoa</taxon>
        <taxon>Ecdysozoa</taxon>
        <taxon>Arthropoda</taxon>
        <taxon>Hexapoda</taxon>
        <taxon>Insecta</taxon>
        <taxon>Pterygota</taxon>
        <taxon>Neoptera</taxon>
        <taxon>Paraneoptera</taxon>
        <taxon>Hemiptera</taxon>
        <taxon>Heteroptera</taxon>
        <taxon>Panheteroptera</taxon>
        <taxon>Pentatomomorpha</taxon>
        <taxon>Pentatomoidea</taxon>
        <taxon>Pentatomidae</taxon>
        <taxon>Pentatominae</taxon>
        <taxon>Nezara</taxon>
    </lineage>
</organism>
<dbReference type="GO" id="GO:0005634">
    <property type="term" value="C:nucleus"/>
    <property type="evidence" value="ECO:0007669"/>
    <property type="project" value="UniProtKB-SubCell"/>
</dbReference>
<dbReference type="OrthoDB" id="2505440at2759"/>
<dbReference type="EMBL" id="OV725081">
    <property type="protein sequence ID" value="CAH1403282.1"/>
    <property type="molecule type" value="Genomic_DNA"/>
</dbReference>
<feature type="domain" description="Transcriptional coactivator p15 (PC4) C-terminal" evidence="8">
    <location>
        <begin position="43"/>
        <end position="92"/>
    </location>
</feature>
<comment type="subcellular location">
    <subcellularLocation>
        <location evidence="1">Nucleus</location>
    </subcellularLocation>
</comment>
<dbReference type="InterPro" id="IPR009044">
    <property type="entry name" value="ssDNA-bd_transcriptional_reg"/>
</dbReference>
<dbReference type="Gene3D" id="2.30.31.10">
    <property type="entry name" value="Transcriptional Coactivator Pc4, Chain A"/>
    <property type="match status" value="1"/>
</dbReference>
<accession>A0A9P0HK94</accession>
<gene>
    <name evidence="9" type="ORF">NEZAVI_LOCUS11912</name>
</gene>
<evidence type="ECO:0000256" key="3">
    <source>
        <dbReference type="ARBA" id="ARBA00023015"/>
    </source>
</evidence>
<dbReference type="InterPro" id="IPR003173">
    <property type="entry name" value="PC4_C"/>
</dbReference>
<evidence type="ECO:0000256" key="1">
    <source>
        <dbReference type="ARBA" id="ARBA00004123"/>
    </source>
</evidence>
<sequence length="105" mass="11983">MAPRKAKKDSDTSDSGPDDIVEKPAAKKAKTSRAKDDEDENSWSLDKRRFLKVREFKGKLMVDIREFYETDGDLKPGKKGISLSVEQWKKLCGYVDEVNEALKNM</sequence>
<dbReference type="GO" id="GO:0003713">
    <property type="term" value="F:transcription coactivator activity"/>
    <property type="evidence" value="ECO:0007669"/>
    <property type="project" value="InterPro"/>
</dbReference>
<reference evidence="9" key="1">
    <citation type="submission" date="2022-01" db="EMBL/GenBank/DDBJ databases">
        <authorList>
            <person name="King R."/>
        </authorList>
    </citation>
    <scope>NUCLEOTIDE SEQUENCE</scope>
</reference>
<keyword evidence="6" id="KW-0539">Nucleus</keyword>
<dbReference type="GO" id="GO:0003677">
    <property type="term" value="F:DNA binding"/>
    <property type="evidence" value="ECO:0007669"/>
    <property type="project" value="UniProtKB-KW"/>
</dbReference>
<evidence type="ECO:0000256" key="5">
    <source>
        <dbReference type="ARBA" id="ARBA00023163"/>
    </source>
</evidence>
<dbReference type="Pfam" id="PF02229">
    <property type="entry name" value="PC4"/>
    <property type="match status" value="1"/>
</dbReference>